<dbReference type="InterPro" id="IPR024078">
    <property type="entry name" value="LmbE-like_dom_sf"/>
</dbReference>
<keyword evidence="1" id="KW-0862">Zinc</keyword>
<proteinExistence type="predicted"/>
<evidence type="ECO:0000256" key="1">
    <source>
        <dbReference type="ARBA" id="ARBA00022833"/>
    </source>
</evidence>
<comment type="caution">
    <text evidence="2">The sequence shown here is derived from an EMBL/GenBank/DDBJ whole genome shotgun (WGS) entry which is preliminary data.</text>
</comment>
<gene>
    <name evidence="2" type="ORF">KV112_04240</name>
</gene>
<dbReference type="RefSeq" id="WP_224861692.1">
    <property type="nucleotide sequence ID" value="NZ_JAYJJT010000003.1"/>
</dbReference>
<dbReference type="PANTHER" id="PTHR12993">
    <property type="entry name" value="N-ACETYLGLUCOSAMINYL-PHOSPHATIDYLINOSITOL DE-N-ACETYLASE-RELATED"/>
    <property type="match status" value="1"/>
</dbReference>
<organism evidence="2 3">
    <name type="scientific">[Mycobacterium] zoologicum</name>
    <dbReference type="NCBI Taxonomy" id="2872311"/>
    <lineage>
        <taxon>Bacteria</taxon>
        <taxon>Bacillati</taxon>
        <taxon>Actinomycetota</taxon>
        <taxon>Actinomycetes</taxon>
        <taxon>Mycobacteriales</taxon>
        <taxon>Mycobacteriaceae</taxon>
        <taxon>Mycolicibacter</taxon>
    </lineage>
</organism>
<dbReference type="Proteomes" id="UP001299046">
    <property type="component" value="Unassembled WGS sequence"/>
</dbReference>
<dbReference type="Pfam" id="PF02585">
    <property type="entry name" value="PIG-L"/>
    <property type="match status" value="1"/>
</dbReference>
<sequence length="231" mass="24329">MSTPVAPAAPLPFPADWDSLLVLVPHPDDPEYGTAAAVAKWTAAGKTVRYALASSGEVGIAGMAPEQAGPLREDEQRRAAAIVGVGDVDFWGFPDSKIHNTAALRGKIASVISEVRPDVVVTIYGGAEFRPGAPNQRDHIEFAAAVTDAWDSLSDPPPWLFQNGPEPTHAEMVGDYLDTAVDSLAAHEVYLSVLDPSTPVREQAGAVVAMTTSGHARGPAAGFILQRSTQR</sequence>
<evidence type="ECO:0000313" key="3">
    <source>
        <dbReference type="Proteomes" id="UP001299046"/>
    </source>
</evidence>
<evidence type="ECO:0000313" key="2">
    <source>
        <dbReference type="EMBL" id="MEB3048957.1"/>
    </source>
</evidence>
<name>A0ABU5YFX7_9MYCO</name>
<dbReference type="PANTHER" id="PTHR12993:SF28">
    <property type="entry name" value="LMBE FAMILY PROTEIN"/>
    <property type="match status" value="1"/>
</dbReference>
<protein>
    <submittedName>
        <fullName evidence="2">PIG-L deacetylase family protein</fullName>
    </submittedName>
</protein>
<dbReference type="SUPFAM" id="SSF102588">
    <property type="entry name" value="LmbE-like"/>
    <property type="match status" value="1"/>
</dbReference>
<dbReference type="EMBL" id="JAYJJT010000003">
    <property type="protein sequence ID" value="MEB3048957.1"/>
    <property type="molecule type" value="Genomic_DNA"/>
</dbReference>
<keyword evidence="3" id="KW-1185">Reference proteome</keyword>
<dbReference type="InterPro" id="IPR003737">
    <property type="entry name" value="GlcNAc_PI_deacetylase-related"/>
</dbReference>
<dbReference type="Gene3D" id="3.40.50.10320">
    <property type="entry name" value="LmbE-like"/>
    <property type="match status" value="1"/>
</dbReference>
<accession>A0ABU5YFX7</accession>
<reference evidence="2 3" key="1">
    <citation type="submission" date="2023-12" db="EMBL/GenBank/DDBJ databases">
        <title>Description of new species of Mycobacterium terrae complex isolated from sewage at the Sao Paulo Zoological Park Foundation in Brazil.</title>
        <authorList>
            <person name="Romagnoli C.L."/>
            <person name="Conceicao E.C."/>
            <person name="Machado E."/>
            <person name="Barreto L.B.P.F."/>
            <person name="Sharma A."/>
            <person name="Silva N.M."/>
            <person name="Marques L.E."/>
            <person name="Juliana M.A."/>
            <person name="Lourenco M.C.S."/>
            <person name="Digiampietri L.A."/>
            <person name="Suffys P.N."/>
            <person name="Viana-Niero C."/>
        </authorList>
    </citation>
    <scope>NUCLEOTIDE SEQUENCE [LARGE SCALE GENOMIC DNA]</scope>
    <source>
        <strain evidence="2 3">MYC123</strain>
    </source>
</reference>